<evidence type="ECO:0000313" key="6">
    <source>
        <dbReference type="Proteomes" id="UP000467322"/>
    </source>
</evidence>
<dbReference type="EC" id="3.2.2.4" evidence="2"/>
<dbReference type="InterPro" id="IPR052341">
    <property type="entry name" value="LOG_family_nucleotidases"/>
</dbReference>
<evidence type="ECO:0000256" key="2">
    <source>
        <dbReference type="ARBA" id="ARBA00011985"/>
    </source>
</evidence>
<dbReference type="SUPFAM" id="SSF102405">
    <property type="entry name" value="MCP/YpsA-like"/>
    <property type="match status" value="1"/>
</dbReference>
<gene>
    <name evidence="5" type="ORF">GQE99_00930</name>
</gene>
<dbReference type="InterPro" id="IPR031100">
    <property type="entry name" value="LOG_fam"/>
</dbReference>
<dbReference type="Gene3D" id="3.40.50.450">
    <property type="match status" value="1"/>
</dbReference>
<evidence type="ECO:0000313" key="5">
    <source>
        <dbReference type="EMBL" id="MZR11597.1"/>
    </source>
</evidence>
<evidence type="ECO:0000256" key="3">
    <source>
        <dbReference type="ARBA" id="ARBA00031983"/>
    </source>
</evidence>
<evidence type="ECO:0000256" key="4">
    <source>
        <dbReference type="SAM" id="MobiDB-lite"/>
    </source>
</evidence>
<organism evidence="5 6">
    <name type="scientific">Maritimibacter harenae</name>
    <dbReference type="NCBI Taxonomy" id="2606218"/>
    <lineage>
        <taxon>Bacteria</taxon>
        <taxon>Pseudomonadati</taxon>
        <taxon>Pseudomonadota</taxon>
        <taxon>Alphaproteobacteria</taxon>
        <taxon>Rhodobacterales</taxon>
        <taxon>Roseobacteraceae</taxon>
        <taxon>Maritimibacter</taxon>
    </lineage>
</organism>
<dbReference type="InterPro" id="IPR005269">
    <property type="entry name" value="LOG"/>
</dbReference>
<dbReference type="Pfam" id="PF03641">
    <property type="entry name" value="Lysine_decarbox"/>
    <property type="match status" value="1"/>
</dbReference>
<dbReference type="PANTHER" id="PTHR43393:SF3">
    <property type="entry name" value="LYSINE DECARBOXYLASE-LIKE PROTEIN"/>
    <property type="match status" value="1"/>
</dbReference>
<dbReference type="EMBL" id="WTUX01000002">
    <property type="protein sequence ID" value="MZR11597.1"/>
    <property type="molecule type" value="Genomic_DNA"/>
</dbReference>
<dbReference type="GO" id="GO:0008714">
    <property type="term" value="F:AMP nucleosidase activity"/>
    <property type="evidence" value="ECO:0007669"/>
    <property type="project" value="UniProtKB-EC"/>
</dbReference>
<dbReference type="GO" id="GO:0009691">
    <property type="term" value="P:cytokinin biosynthetic process"/>
    <property type="evidence" value="ECO:0007669"/>
    <property type="project" value="InterPro"/>
</dbReference>
<keyword evidence="6" id="KW-1185">Reference proteome</keyword>
<dbReference type="Proteomes" id="UP000467322">
    <property type="component" value="Unassembled WGS sequence"/>
</dbReference>
<dbReference type="PANTHER" id="PTHR43393">
    <property type="entry name" value="CYTOKININ RIBOSIDE 5'-MONOPHOSPHATE PHOSPHORIBOHYDROLASE"/>
    <property type="match status" value="1"/>
</dbReference>
<dbReference type="AlphaFoldDB" id="A0A845M1K1"/>
<dbReference type="NCBIfam" id="TIGR00730">
    <property type="entry name" value="Rossman fold protein, TIGR00730 family"/>
    <property type="match status" value="1"/>
</dbReference>
<evidence type="ECO:0000256" key="1">
    <source>
        <dbReference type="ARBA" id="ARBA00000274"/>
    </source>
</evidence>
<sequence>MQNSTDETAEKPFPPHHTERCVDLPGCRPKPSEEDAAAPDLVRRILESPNYRRADEDVDFLNRNGMRGTRLFLDYQKAETLLDDHGIAHSIVVFGGTRIGEPVAAKARVETLRAQCAEAPGDKDLAQQLRIAERVAAKSRFYDIARDFGRIVGSAEGRHGNRLVVVTGGGPGMMEAANRGAQEAGAKTVGLNITLPHEQFPNPYITPDLCFRFRYFALRKLHFLLRARALVVFPGGFGTLDELFETLTLIQTRKIRPLPVVLVGRDYWRRLFDIDFMVEEGVIDQEDRDLFWYAETAEEIWADIRRWYDRAGLDMIGPVSEGDPA</sequence>
<dbReference type="GO" id="GO:0005829">
    <property type="term" value="C:cytosol"/>
    <property type="evidence" value="ECO:0007669"/>
    <property type="project" value="TreeGrafter"/>
</dbReference>
<feature type="region of interest" description="Disordered" evidence="4">
    <location>
        <begin position="1"/>
        <end position="36"/>
    </location>
</feature>
<comment type="catalytic activity">
    <reaction evidence="1">
        <text>AMP + H2O = D-ribose 5-phosphate + adenine</text>
        <dbReference type="Rhea" id="RHEA:20129"/>
        <dbReference type="ChEBI" id="CHEBI:15377"/>
        <dbReference type="ChEBI" id="CHEBI:16708"/>
        <dbReference type="ChEBI" id="CHEBI:78346"/>
        <dbReference type="ChEBI" id="CHEBI:456215"/>
        <dbReference type="EC" id="3.2.2.4"/>
    </reaction>
</comment>
<protein>
    <recommendedName>
        <fullName evidence="3">AMP nucleosidase</fullName>
        <ecNumber evidence="2">3.2.2.4</ecNumber>
    </recommendedName>
    <alternativeName>
        <fullName evidence="3">AMP nucleosidase</fullName>
    </alternativeName>
</protein>
<accession>A0A845M1K1</accession>
<proteinExistence type="predicted"/>
<name>A0A845M1K1_9RHOB</name>
<comment type="caution">
    <text evidence="5">The sequence shown here is derived from an EMBL/GenBank/DDBJ whole genome shotgun (WGS) entry which is preliminary data.</text>
</comment>
<reference evidence="5 6" key="1">
    <citation type="submission" date="2019-12" db="EMBL/GenBank/DDBJ databases">
        <title>Maritimibacter sp. nov. sp. isolated from sea sand.</title>
        <authorList>
            <person name="Kim J."/>
            <person name="Jeong S.E."/>
            <person name="Jung H.S."/>
            <person name="Jeon C.O."/>
        </authorList>
    </citation>
    <scope>NUCLEOTIDE SEQUENCE [LARGE SCALE GENOMIC DNA]</scope>
    <source>
        <strain evidence="5 6">DP07</strain>
    </source>
</reference>